<name>A0A3L6FMY5_MAIZE</name>
<dbReference type="AlphaFoldDB" id="A0A3L6FMY5"/>
<accession>A0A3L6FMY5</accession>
<sequence length="216" mass="23467">MALDFSSPARLSSAAVQCSWDREQSGRRSSRAAAELLCCTRVIFPAFFPQSACCSNSQPWLSAQSDPLKPVSRPSARFWFGWRPQSPLLSAAPTVPDQLPAPNFLCAGHLGGSSSPLRAQPAPARRDFLSISLKLVERFFPQRILCPGRRFSLSSPHPWPSAPLLGSRPSALSLCYQFLMAPGQVSLRAVLSALPVQLPGPCFFLSILIPKMHPGV</sequence>
<dbReference type="Proteomes" id="UP000251960">
    <property type="component" value="Chromosome 3"/>
</dbReference>
<evidence type="ECO:0000313" key="1">
    <source>
        <dbReference type="EMBL" id="PWZ33671.1"/>
    </source>
</evidence>
<dbReference type="EMBL" id="NCVQ01000004">
    <property type="protein sequence ID" value="PWZ33671.1"/>
    <property type="molecule type" value="Genomic_DNA"/>
</dbReference>
<proteinExistence type="predicted"/>
<gene>
    <name evidence="1" type="ORF">Zm00014a_041301</name>
</gene>
<organism evidence="1">
    <name type="scientific">Zea mays</name>
    <name type="common">Maize</name>
    <dbReference type="NCBI Taxonomy" id="4577"/>
    <lineage>
        <taxon>Eukaryota</taxon>
        <taxon>Viridiplantae</taxon>
        <taxon>Streptophyta</taxon>
        <taxon>Embryophyta</taxon>
        <taxon>Tracheophyta</taxon>
        <taxon>Spermatophyta</taxon>
        <taxon>Magnoliopsida</taxon>
        <taxon>Liliopsida</taxon>
        <taxon>Poales</taxon>
        <taxon>Poaceae</taxon>
        <taxon>PACMAD clade</taxon>
        <taxon>Panicoideae</taxon>
        <taxon>Andropogonodae</taxon>
        <taxon>Andropogoneae</taxon>
        <taxon>Tripsacinae</taxon>
        <taxon>Zea</taxon>
    </lineage>
</organism>
<comment type="caution">
    <text evidence="1">The sequence shown here is derived from an EMBL/GenBank/DDBJ whole genome shotgun (WGS) entry which is preliminary data.</text>
</comment>
<reference evidence="1" key="1">
    <citation type="journal article" date="2018" name="Nat. Genet.">
        <title>Extensive intraspecific gene order and gene structural variations between Mo17 and other maize genomes.</title>
        <authorList>
            <person name="Sun S."/>
            <person name="Zhou Y."/>
            <person name="Chen J."/>
            <person name="Shi J."/>
            <person name="Zhao H."/>
            <person name="Zhao H."/>
            <person name="Song W."/>
            <person name="Zhang M."/>
            <person name="Cui Y."/>
            <person name="Dong X."/>
            <person name="Liu H."/>
            <person name="Ma X."/>
            <person name="Jiao Y."/>
            <person name="Wang B."/>
            <person name="Wei X."/>
            <person name="Stein J.C."/>
            <person name="Glaubitz J.C."/>
            <person name="Lu F."/>
            <person name="Yu G."/>
            <person name="Liang C."/>
            <person name="Fengler K."/>
            <person name="Li B."/>
            <person name="Rafalski A."/>
            <person name="Schnable P.S."/>
            <person name="Ware D.H."/>
            <person name="Buckler E.S."/>
            <person name="Lai J."/>
        </authorList>
    </citation>
    <scope>NUCLEOTIDE SEQUENCE [LARGE SCALE GENOMIC DNA]</scope>
    <source>
        <tissue evidence="1">Seedling</tissue>
    </source>
</reference>
<protein>
    <submittedName>
        <fullName evidence="1">Uncharacterized protein</fullName>
    </submittedName>
</protein>